<dbReference type="PROSITE" id="PS50949">
    <property type="entry name" value="HTH_GNTR"/>
    <property type="match status" value="1"/>
</dbReference>
<dbReference type="GO" id="GO:0045892">
    <property type="term" value="P:negative regulation of DNA-templated transcription"/>
    <property type="evidence" value="ECO:0007669"/>
    <property type="project" value="TreeGrafter"/>
</dbReference>
<accession>A0A4Y3RRG4</accession>
<keyword evidence="6" id="KW-1185">Reference proteome</keyword>
<comment type="caution">
    <text evidence="5">The sequence shown here is derived from an EMBL/GenBank/DDBJ whole genome shotgun (WGS) entry which is preliminary data.</text>
</comment>
<dbReference type="PRINTS" id="PR00035">
    <property type="entry name" value="HTHGNTR"/>
</dbReference>
<keyword evidence="2" id="KW-0238">DNA-binding</keyword>
<dbReference type="InterPro" id="IPR036388">
    <property type="entry name" value="WH-like_DNA-bd_sf"/>
</dbReference>
<evidence type="ECO:0000256" key="1">
    <source>
        <dbReference type="ARBA" id="ARBA00023015"/>
    </source>
</evidence>
<dbReference type="InterPro" id="IPR050679">
    <property type="entry name" value="Bact_HTH_transcr_reg"/>
</dbReference>
<dbReference type="CDD" id="cd07377">
    <property type="entry name" value="WHTH_GntR"/>
    <property type="match status" value="1"/>
</dbReference>
<keyword evidence="3" id="KW-0804">Transcription</keyword>
<dbReference type="PANTHER" id="PTHR44846">
    <property type="entry name" value="MANNOSYL-D-GLYCERATE TRANSPORT/METABOLISM SYSTEM REPRESSOR MNGR-RELATED"/>
    <property type="match status" value="1"/>
</dbReference>
<organism evidence="5 6">
    <name type="scientific">Streptomyces gardneri</name>
    <dbReference type="NCBI Taxonomy" id="66892"/>
    <lineage>
        <taxon>Bacteria</taxon>
        <taxon>Bacillati</taxon>
        <taxon>Actinomycetota</taxon>
        <taxon>Actinomycetes</taxon>
        <taxon>Kitasatosporales</taxon>
        <taxon>Streptomycetaceae</taxon>
        <taxon>Streptomyces</taxon>
    </lineage>
</organism>
<evidence type="ECO:0000259" key="4">
    <source>
        <dbReference type="PROSITE" id="PS50949"/>
    </source>
</evidence>
<feature type="domain" description="HTH gntR-type" evidence="4">
    <location>
        <begin position="17"/>
        <end position="85"/>
    </location>
</feature>
<dbReference type="AlphaFoldDB" id="A0A4Y3RRG4"/>
<dbReference type="InterPro" id="IPR000524">
    <property type="entry name" value="Tscrpt_reg_HTH_GntR"/>
</dbReference>
<evidence type="ECO:0000313" key="6">
    <source>
        <dbReference type="Proteomes" id="UP000315226"/>
    </source>
</evidence>
<evidence type="ECO:0000313" key="5">
    <source>
        <dbReference type="EMBL" id="GEB58490.1"/>
    </source>
</evidence>
<dbReference type="RefSeq" id="WP_141297843.1">
    <property type="nucleotide sequence ID" value="NZ_BJMN01000026.1"/>
</dbReference>
<dbReference type="PANTHER" id="PTHR44846:SF1">
    <property type="entry name" value="MANNOSYL-D-GLYCERATE TRANSPORT_METABOLISM SYSTEM REPRESSOR MNGR-RELATED"/>
    <property type="match status" value="1"/>
</dbReference>
<dbReference type="GO" id="GO:0003700">
    <property type="term" value="F:DNA-binding transcription factor activity"/>
    <property type="evidence" value="ECO:0007669"/>
    <property type="project" value="InterPro"/>
</dbReference>
<evidence type="ECO:0000256" key="3">
    <source>
        <dbReference type="ARBA" id="ARBA00023163"/>
    </source>
</evidence>
<gene>
    <name evidence="5" type="ORF">SGA01_40950</name>
</gene>
<dbReference type="InterPro" id="IPR036390">
    <property type="entry name" value="WH_DNA-bd_sf"/>
</dbReference>
<evidence type="ECO:0000256" key="2">
    <source>
        <dbReference type="ARBA" id="ARBA00023125"/>
    </source>
</evidence>
<proteinExistence type="predicted"/>
<dbReference type="GO" id="GO:0003677">
    <property type="term" value="F:DNA binding"/>
    <property type="evidence" value="ECO:0007669"/>
    <property type="project" value="UniProtKB-KW"/>
</dbReference>
<dbReference type="Pfam" id="PF00392">
    <property type="entry name" value="GntR"/>
    <property type="match status" value="1"/>
</dbReference>
<dbReference type="SMART" id="SM00345">
    <property type="entry name" value="HTH_GNTR"/>
    <property type="match status" value="1"/>
</dbReference>
<sequence length="88" mass="9290">MSDNSAPTGPLDPQSATPLYVQLAEIIAKQIASGALAPDRPIPSENRLAEEYGVARLTARRATQELRDRGLVITVRGKGSYVTPTSGG</sequence>
<dbReference type="OrthoDB" id="7363114at2"/>
<dbReference type="Gene3D" id="1.10.10.10">
    <property type="entry name" value="Winged helix-like DNA-binding domain superfamily/Winged helix DNA-binding domain"/>
    <property type="match status" value="1"/>
</dbReference>
<protein>
    <recommendedName>
        <fullName evidence="4">HTH gntR-type domain-containing protein</fullName>
    </recommendedName>
</protein>
<name>A0A4Y3RRG4_9ACTN</name>
<dbReference type="SUPFAM" id="SSF46785">
    <property type="entry name" value="Winged helix' DNA-binding domain"/>
    <property type="match status" value="1"/>
</dbReference>
<dbReference type="EMBL" id="BJMN01000026">
    <property type="protein sequence ID" value="GEB58490.1"/>
    <property type="molecule type" value="Genomic_DNA"/>
</dbReference>
<keyword evidence="1" id="KW-0805">Transcription regulation</keyword>
<dbReference type="Proteomes" id="UP000315226">
    <property type="component" value="Unassembled WGS sequence"/>
</dbReference>
<reference evidence="5 6" key="1">
    <citation type="submission" date="2019-06" db="EMBL/GenBank/DDBJ databases">
        <title>Whole genome shotgun sequence of Streptomyces gardneri NBRC 12865.</title>
        <authorList>
            <person name="Hosoyama A."/>
            <person name="Uohara A."/>
            <person name="Ohji S."/>
            <person name="Ichikawa N."/>
        </authorList>
    </citation>
    <scope>NUCLEOTIDE SEQUENCE [LARGE SCALE GENOMIC DNA]</scope>
    <source>
        <strain evidence="5 6">NBRC 12865</strain>
    </source>
</reference>